<evidence type="ECO:0000256" key="11">
    <source>
        <dbReference type="PROSITE-ProRule" id="PRU00175"/>
    </source>
</evidence>
<protein>
    <recommendedName>
        <fullName evidence="13">RING-type domain-containing protein</fullName>
    </recommendedName>
</protein>
<sequence>MTPTAFAFLIPVFVVVVFAPFICVFCIKRKRRGQQPLPVRAVKVKKPALRRAEARERLKQFADASDVAGEVREAVNGETEQGEQIPVVPDSASTSEHECAICLSALHAPAPPEAALLAPSDTSIVDEAATNPTTPPPSEADAILKLRTCSHTFHAECLVSWFVLRKTTCPICRTAYISKEDMQAYEEEEAAETAVVEPMTVEEPPAAPAATAPSVTSWRYFWAGQSVIGRENALAATRQGVTDVEGGQQRERRWRIWRRS</sequence>
<keyword evidence="10 12" id="KW-0472">Membrane</keyword>
<keyword evidence="6 11" id="KW-0863">Zinc-finger</keyword>
<dbReference type="HOGENOM" id="CLU_077474_0_0_1"/>
<keyword evidence="8" id="KW-0862">Zinc</keyword>
<feature type="transmembrane region" description="Helical" evidence="12">
    <location>
        <begin position="6"/>
        <end position="27"/>
    </location>
</feature>
<comment type="subcellular location">
    <subcellularLocation>
        <location evidence="1">Membrane</location>
        <topology evidence="1">Single-pass membrane protein</topology>
    </subcellularLocation>
</comment>
<evidence type="ECO:0000313" key="15">
    <source>
        <dbReference type="Proteomes" id="UP000001055"/>
    </source>
</evidence>
<dbReference type="GO" id="GO:0008270">
    <property type="term" value="F:zinc ion binding"/>
    <property type="evidence" value="ECO:0007669"/>
    <property type="project" value="UniProtKB-KW"/>
</dbReference>
<evidence type="ECO:0000256" key="8">
    <source>
        <dbReference type="ARBA" id="ARBA00022833"/>
    </source>
</evidence>
<keyword evidence="3" id="KW-0808">Transferase</keyword>
<dbReference type="VEuPathDB" id="FungiDB:JI435_096370"/>
<dbReference type="Proteomes" id="UP000001055">
    <property type="component" value="Unassembled WGS sequence"/>
</dbReference>
<evidence type="ECO:0000256" key="9">
    <source>
        <dbReference type="ARBA" id="ARBA00022989"/>
    </source>
</evidence>
<evidence type="ECO:0000256" key="12">
    <source>
        <dbReference type="SAM" id="Phobius"/>
    </source>
</evidence>
<dbReference type="InterPro" id="IPR013083">
    <property type="entry name" value="Znf_RING/FYVE/PHD"/>
</dbReference>
<keyword evidence="5" id="KW-0479">Metal-binding</keyword>
<comment type="pathway">
    <text evidence="2">Protein modification; protein ubiquitination.</text>
</comment>
<evidence type="ECO:0000259" key="13">
    <source>
        <dbReference type="PROSITE" id="PS50089"/>
    </source>
</evidence>
<accession>Q0UF27</accession>
<dbReference type="eggNOG" id="ENOG502SDNG">
    <property type="taxonomic scope" value="Eukaryota"/>
</dbReference>
<dbReference type="PROSITE" id="PS50089">
    <property type="entry name" value="ZF_RING_2"/>
    <property type="match status" value="1"/>
</dbReference>
<dbReference type="Pfam" id="PF13639">
    <property type="entry name" value="zf-RING_2"/>
    <property type="match status" value="1"/>
</dbReference>
<dbReference type="GeneID" id="5976831"/>
<dbReference type="InParanoid" id="Q0UF27"/>
<evidence type="ECO:0000313" key="14">
    <source>
        <dbReference type="EMBL" id="EAT82902.2"/>
    </source>
</evidence>
<dbReference type="AlphaFoldDB" id="Q0UF27"/>
<evidence type="ECO:0000256" key="10">
    <source>
        <dbReference type="ARBA" id="ARBA00023136"/>
    </source>
</evidence>
<dbReference type="SUPFAM" id="SSF57850">
    <property type="entry name" value="RING/U-box"/>
    <property type="match status" value="1"/>
</dbReference>
<keyword evidence="7" id="KW-0833">Ubl conjugation pathway</keyword>
<evidence type="ECO:0000256" key="4">
    <source>
        <dbReference type="ARBA" id="ARBA00022692"/>
    </source>
</evidence>
<evidence type="ECO:0000256" key="1">
    <source>
        <dbReference type="ARBA" id="ARBA00004167"/>
    </source>
</evidence>
<dbReference type="SMART" id="SM00184">
    <property type="entry name" value="RING"/>
    <property type="match status" value="1"/>
</dbReference>
<evidence type="ECO:0000256" key="3">
    <source>
        <dbReference type="ARBA" id="ARBA00022679"/>
    </source>
</evidence>
<proteinExistence type="predicted"/>
<dbReference type="GO" id="GO:0016740">
    <property type="term" value="F:transferase activity"/>
    <property type="evidence" value="ECO:0007669"/>
    <property type="project" value="UniProtKB-KW"/>
</dbReference>
<organism evidence="14 15">
    <name type="scientific">Phaeosphaeria nodorum (strain SN15 / ATCC MYA-4574 / FGSC 10173)</name>
    <name type="common">Glume blotch fungus</name>
    <name type="synonym">Parastagonospora nodorum</name>
    <dbReference type="NCBI Taxonomy" id="321614"/>
    <lineage>
        <taxon>Eukaryota</taxon>
        <taxon>Fungi</taxon>
        <taxon>Dikarya</taxon>
        <taxon>Ascomycota</taxon>
        <taxon>Pezizomycotina</taxon>
        <taxon>Dothideomycetes</taxon>
        <taxon>Pleosporomycetidae</taxon>
        <taxon>Pleosporales</taxon>
        <taxon>Pleosporineae</taxon>
        <taxon>Phaeosphaeriaceae</taxon>
        <taxon>Parastagonospora</taxon>
    </lineage>
</organism>
<dbReference type="RefSeq" id="XP_001799926.1">
    <property type="nucleotide sequence ID" value="XM_001799874.1"/>
</dbReference>
<dbReference type="Gene3D" id="3.30.40.10">
    <property type="entry name" value="Zinc/RING finger domain, C3HC4 (zinc finger)"/>
    <property type="match status" value="1"/>
</dbReference>
<dbReference type="EMBL" id="CH445339">
    <property type="protein sequence ID" value="EAT82902.2"/>
    <property type="molecule type" value="Genomic_DNA"/>
</dbReference>
<dbReference type="PANTHER" id="PTHR45768">
    <property type="entry name" value="E3 UBIQUITIN-PROTEIN LIGASE RNF13-LIKE"/>
    <property type="match status" value="1"/>
</dbReference>
<keyword evidence="9 12" id="KW-1133">Transmembrane helix</keyword>
<dbReference type="KEGG" id="pno:SNOG_09637"/>
<reference evidence="15" key="1">
    <citation type="journal article" date="2007" name="Plant Cell">
        <title>Dothideomycete-plant interactions illuminated by genome sequencing and EST analysis of the wheat pathogen Stagonospora nodorum.</title>
        <authorList>
            <person name="Hane J.K."/>
            <person name="Lowe R.G."/>
            <person name="Solomon P.S."/>
            <person name="Tan K.C."/>
            <person name="Schoch C.L."/>
            <person name="Spatafora J.W."/>
            <person name="Crous P.W."/>
            <person name="Kodira C."/>
            <person name="Birren B.W."/>
            <person name="Galagan J.E."/>
            <person name="Torriani S.F."/>
            <person name="McDonald B.A."/>
            <person name="Oliver R.P."/>
        </authorList>
    </citation>
    <scope>NUCLEOTIDE SEQUENCE [LARGE SCALE GENOMIC DNA]</scope>
    <source>
        <strain evidence="15">SN15 / ATCC MYA-4574 / FGSC 10173</strain>
    </source>
</reference>
<gene>
    <name evidence="14" type="ORF">SNOG_09637</name>
</gene>
<dbReference type="InterPro" id="IPR001841">
    <property type="entry name" value="Znf_RING"/>
</dbReference>
<keyword evidence="4 12" id="KW-0812">Transmembrane</keyword>
<feature type="domain" description="RING-type" evidence="13">
    <location>
        <begin position="99"/>
        <end position="173"/>
    </location>
</feature>
<dbReference type="PANTHER" id="PTHR45768:SF18">
    <property type="entry name" value="RING-H2 FINGER PROTEIN ATL47-RELATED"/>
    <property type="match status" value="1"/>
</dbReference>
<evidence type="ECO:0000256" key="6">
    <source>
        <dbReference type="ARBA" id="ARBA00022771"/>
    </source>
</evidence>
<evidence type="ECO:0000256" key="5">
    <source>
        <dbReference type="ARBA" id="ARBA00022723"/>
    </source>
</evidence>
<name>Q0UF27_PHANO</name>
<evidence type="ECO:0000256" key="2">
    <source>
        <dbReference type="ARBA" id="ARBA00004906"/>
    </source>
</evidence>
<evidence type="ECO:0000256" key="7">
    <source>
        <dbReference type="ARBA" id="ARBA00022786"/>
    </source>
</evidence>
<dbReference type="GO" id="GO:0016020">
    <property type="term" value="C:membrane"/>
    <property type="evidence" value="ECO:0007669"/>
    <property type="project" value="UniProtKB-SubCell"/>
</dbReference>